<organism evidence="2 3">
    <name type="scientific">Lachnotalea glycerini</name>
    <dbReference type="NCBI Taxonomy" id="1763509"/>
    <lineage>
        <taxon>Bacteria</taxon>
        <taxon>Bacillati</taxon>
        <taxon>Bacillota</taxon>
        <taxon>Clostridia</taxon>
        <taxon>Lachnospirales</taxon>
        <taxon>Lachnospiraceae</taxon>
        <taxon>Lachnotalea</taxon>
    </lineage>
</organism>
<reference evidence="2 3" key="1">
    <citation type="journal article" date="2017" name="Genome Announc.">
        <title>Draft Genome Sequence of a Sporulating and Motile Strain of Lachnotalea glycerini Isolated from Water in Quebec City, Canada.</title>
        <authorList>
            <person name="Maheux A.F."/>
            <person name="Boudreau D.K."/>
            <person name="Berube E."/>
            <person name="Boissinot M."/>
            <person name="Raymond F."/>
            <person name="Brodeur S."/>
            <person name="Corbeil J."/>
            <person name="Isabel S."/>
            <person name="Omar R.F."/>
            <person name="Bergeron M.G."/>
        </authorList>
    </citation>
    <scope>NUCLEOTIDE SEQUENCE [LARGE SCALE GENOMIC DNA]</scope>
    <source>
        <strain evidence="2 3">CCRI-19302</strain>
    </source>
</reference>
<sequence>MSHEAAEENIEVNTSETVPKIELSSTDYNALLRIVEAEATGEDLKGKILVGNVIMNRVSSDQFPDTVEEVILQKVEGHVQFSPTADGRYQNVQITDETVEAVDHVLAGEDYSQGALFFSARDKADPDNMSWFDNNLKWLFIYGGHEFYTLY</sequence>
<name>A0A371JJN4_9FIRM</name>
<dbReference type="OrthoDB" id="9785345at2"/>
<dbReference type="Gene3D" id="1.10.10.2520">
    <property type="entry name" value="Cell wall hydrolase SleB, domain 1"/>
    <property type="match status" value="1"/>
</dbReference>
<dbReference type="GO" id="GO:0016787">
    <property type="term" value="F:hydrolase activity"/>
    <property type="evidence" value="ECO:0007669"/>
    <property type="project" value="UniProtKB-KW"/>
</dbReference>
<dbReference type="Proteomes" id="UP000216411">
    <property type="component" value="Unassembled WGS sequence"/>
</dbReference>
<dbReference type="InterPro" id="IPR011105">
    <property type="entry name" value="Cell_wall_hydrolase_SleB"/>
</dbReference>
<evidence type="ECO:0000313" key="2">
    <source>
        <dbReference type="EMBL" id="RDY32942.1"/>
    </source>
</evidence>
<accession>A0A371JJN4</accession>
<proteinExistence type="predicted"/>
<dbReference type="InterPro" id="IPR042047">
    <property type="entry name" value="SleB_dom1"/>
</dbReference>
<keyword evidence="2" id="KW-0378">Hydrolase</keyword>
<comment type="caution">
    <text evidence="2">The sequence shown here is derived from an EMBL/GenBank/DDBJ whole genome shotgun (WGS) entry which is preliminary data.</text>
</comment>
<gene>
    <name evidence="2" type="ORF">CG710_001955</name>
</gene>
<evidence type="ECO:0000259" key="1">
    <source>
        <dbReference type="Pfam" id="PF07486"/>
    </source>
</evidence>
<evidence type="ECO:0000313" key="3">
    <source>
        <dbReference type="Proteomes" id="UP000216411"/>
    </source>
</evidence>
<keyword evidence="3" id="KW-1185">Reference proteome</keyword>
<dbReference type="Pfam" id="PF07486">
    <property type="entry name" value="Hydrolase_2"/>
    <property type="match status" value="1"/>
</dbReference>
<dbReference type="AlphaFoldDB" id="A0A371JJN4"/>
<protein>
    <submittedName>
        <fullName evidence="2">Cell wall hydrolase</fullName>
    </submittedName>
</protein>
<dbReference type="EMBL" id="NOKA02000002">
    <property type="protein sequence ID" value="RDY32942.1"/>
    <property type="molecule type" value="Genomic_DNA"/>
</dbReference>
<feature type="domain" description="Cell wall hydrolase SleB" evidence="1">
    <location>
        <begin position="41"/>
        <end position="148"/>
    </location>
</feature>